<dbReference type="InterPro" id="IPR010987">
    <property type="entry name" value="Glutathione-S-Trfase_C-like"/>
</dbReference>
<dbReference type="InterPro" id="IPR004045">
    <property type="entry name" value="Glutathione_S-Trfase_N"/>
</dbReference>
<keyword evidence="6" id="KW-1185">Reference proteome</keyword>
<comment type="similarity">
    <text evidence="2">Belongs to the GST superfamily.</text>
</comment>
<dbReference type="RefSeq" id="WP_251934579.1">
    <property type="nucleotide sequence ID" value="NZ_CP098747.1"/>
</dbReference>
<name>A0ABY4W2U9_9PROT</name>
<feature type="domain" description="GST C-terminal" evidence="4">
    <location>
        <begin position="85"/>
        <end position="209"/>
    </location>
</feature>
<proteinExistence type="inferred from homology"/>
<dbReference type="SFLD" id="SFLDS00019">
    <property type="entry name" value="Glutathione_Transferase_(cytos"/>
    <property type="match status" value="1"/>
</dbReference>
<dbReference type="Gene3D" id="3.40.30.10">
    <property type="entry name" value="Glutaredoxin"/>
    <property type="match status" value="1"/>
</dbReference>
<dbReference type="InterPro" id="IPR004046">
    <property type="entry name" value="GST_C"/>
</dbReference>
<dbReference type="EMBL" id="CP098747">
    <property type="protein sequence ID" value="USG61506.1"/>
    <property type="molecule type" value="Genomic_DNA"/>
</dbReference>
<dbReference type="SUPFAM" id="SSF52833">
    <property type="entry name" value="Thioredoxin-like"/>
    <property type="match status" value="1"/>
</dbReference>
<evidence type="ECO:0000259" key="3">
    <source>
        <dbReference type="PROSITE" id="PS50404"/>
    </source>
</evidence>
<evidence type="ECO:0000259" key="4">
    <source>
        <dbReference type="PROSITE" id="PS50405"/>
    </source>
</evidence>
<dbReference type="Gene3D" id="1.20.1050.10">
    <property type="match status" value="1"/>
</dbReference>
<dbReference type="PANTHER" id="PTHR43969">
    <property type="entry name" value="GLUTATHIONE S TRANSFERASE D10, ISOFORM A-RELATED"/>
    <property type="match status" value="1"/>
</dbReference>
<dbReference type="Pfam" id="PF00043">
    <property type="entry name" value="GST_C"/>
    <property type="match status" value="1"/>
</dbReference>
<dbReference type="PANTHER" id="PTHR43969:SF9">
    <property type="entry name" value="GLUTATHIONE S TRANSFERASE D10, ISOFORM A-RELATED"/>
    <property type="match status" value="1"/>
</dbReference>
<accession>A0ABY4W2U9</accession>
<dbReference type="SFLD" id="SFLDG00358">
    <property type="entry name" value="Main_(cytGST)"/>
    <property type="match status" value="1"/>
</dbReference>
<evidence type="ECO:0000256" key="2">
    <source>
        <dbReference type="RuleBase" id="RU003494"/>
    </source>
</evidence>
<gene>
    <name evidence="5" type="ORF">NBZ79_00760</name>
</gene>
<dbReference type="InterPro" id="IPR036249">
    <property type="entry name" value="Thioredoxin-like_sf"/>
</dbReference>
<dbReference type="PROSITE" id="PS50404">
    <property type="entry name" value="GST_NTER"/>
    <property type="match status" value="1"/>
</dbReference>
<organism evidence="5 6">
    <name type="scientific">Sneathiella marina</name>
    <dbReference type="NCBI Taxonomy" id="2950108"/>
    <lineage>
        <taxon>Bacteria</taxon>
        <taxon>Pseudomonadati</taxon>
        <taxon>Pseudomonadota</taxon>
        <taxon>Alphaproteobacteria</taxon>
        <taxon>Sneathiellales</taxon>
        <taxon>Sneathiellaceae</taxon>
        <taxon>Sneathiella</taxon>
    </lineage>
</organism>
<evidence type="ECO:0000313" key="5">
    <source>
        <dbReference type="EMBL" id="USG61506.1"/>
    </source>
</evidence>
<dbReference type="SUPFAM" id="SSF47616">
    <property type="entry name" value="GST C-terminal domain-like"/>
    <property type="match status" value="1"/>
</dbReference>
<dbReference type="PROSITE" id="PS50405">
    <property type="entry name" value="GST_CTER"/>
    <property type="match status" value="1"/>
</dbReference>
<dbReference type="Pfam" id="PF02798">
    <property type="entry name" value="GST_N"/>
    <property type="match status" value="1"/>
</dbReference>
<dbReference type="InterPro" id="IPR036282">
    <property type="entry name" value="Glutathione-S-Trfase_C_sf"/>
</dbReference>
<comment type="subunit">
    <text evidence="1">Homodimer.</text>
</comment>
<dbReference type="Proteomes" id="UP001056291">
    <property type="component" value="Chromosome"/>
</dbReference>
<evidence type="ECO:0000256" key="1">
    <source>
        <dbReference type="ARBA" id="ARBA00011738"/>
    </source>
</evidence>
<sequence>MLKIYGFRLSQPTNAVRMVANALKTPYDYIELNAPEGEHRAPDHVRRHPAGKMPAIEDGDFTLFESTAIMKYLCKKAGSDMYPQDLEGQATVDQWSSFVSVHIFMAFSRIVYNKLLAPQFGLPVDTASAQAGLEFLDRFLPVVDQQLSKTKFLAGDRMTIADINLLATIDPVDALNIDLSNYPHLSAWREALIPQAFYQDVHAFFGQAA</sequence>
<dbReference type="InterPro" id="IPR040079">
    <property type="entry name" value="Glutathione_S-Trfase"/>
</dbReference>
<feature type="domain" description="GST N-terminal" evidence="3">
    <location>
        <begin position="1"/>
        <end position="81"/>
    </location>
</feature>
<protein>
    <submittedName>
        <fullName evidence="5">Glutathione S-transferase family protein</fullName>
    </submittedName>
</protein>
<evidence type="ECO:0000313" key="6">
    <source>
        <dbReference type="Proteomes" id="UP001056291"/>
    </source>
</evidence>
<reference evidence="5" key="1">
    <citation type="submission" date="2022-06" db="EMBL/GenBank/DDBJ databases">
        <title>Sneathiella actinostolidae sp. nov., isolated from a sea anemonein the Western Pacific Ocean.</title>
        <authorList>
            <person name="Wei M.J."/>
        </authorList>
    </citation>
    <scope>NUCLEOTIDE SEQUENCE</scope>
    <source>
        <strain evidence="5">PHK-P5</strain>
    </source>
</reference>